<feature type="transmembrane region" description="Helical" evidence="10">
    <location>
        <begin position="475"/>
        <end position="493"/>
    </location>
</feature>
<keyword evidence="2" id="KW-0328">Glycosyltransferase</keyword>
<keyword evidence="12" id="KW-1185">Reference proteome</keyword>
<evidence type="ECO:0000313" key="12">
    <source>
        <dbReference type="Proteomes" id="UP000195402"/>
    </source>
</evidence>
<evidence type="ECO:0000256" key="8">
    <source>
        <dbReference type="PIRSR" id="PIRSR605150-2"/>
    </source>
</evidence>
<dbReference type="SUPFAM" id="SSF53448">
    <property type="entry name" value="Nucleotide-diphospho-sugar transferases"/>
    <property type="match status" value="1"/>
</dbReference>
<keyword evidence="3" id="KW-0808">Transferase</keyword>
<dbReference type="STRING" id="56857.A0A200PN45"/>
<dbReference type="Gene3D" id="3.90.550.10">
    <property type="entry name" value="Spore Coat Polysaccharide Biosynthesis Protein SpsA, Chain A"/>
    <property type="match status" value="2"/>
</dbReference>
<feature type="binding site" evidence="9">
    <location>
        <position position="201"/>
    </location>
    <ligand>
        <name>Mn(2+)</name>
        <dbReference type="ChEBI" id="CHEBI:29035"/>
    </ligand>
</feature>
<gene>
    <name evidence="11" type="ORF">BVC80_9061g67</name>
</gene>
<keyword evidence="7" id="KW-0961">Cell wall biogenesis/degradation</keyword>
<protein>
    <submittedName>
        <fullName evidence="11">Cellulose synthase</fullName>
    </submittedName>
</protein>
<evidence type="ECO:0000256" key="7">
    <source>
        <dbReference type="ARBA" id="ARBA00023316"/>
    </source>
</evidence>
<evidence type="ECO:0000256" key="2">
    <source>
        <dbReference type="ARBA" id="ARBA00022676"/>
    </source>
</evidence>
<sequence>MWRPVTRTAFPERLNCKDEELPAVDVFICTADPAKEPVIEVMNTVLSSMALDYPTEKLFVYLSDDAGSSITLSAIRETWVFAKSWVPFCRKFGIKTRCPQAYFSRSDDENDDSLYELLKERIEKAGQSVTPPSQDRAPHIEVINDTRGEAVIDYQTNLPLLIYVAREKRQSYPHHFKAGALNSLLRVSGMISNSPYILVLDCDMYCNDPTSARQAMCFHLDPQINRSLAFVQFPQIFYSISKNDIYDGQMRSAFKTKWQGMDGIKGPVLSGTGFYLKRQALYGSPNQKEKYFVPEMELHQLKEFFGTSNEFVASLHQNYRSNIRENKASSSNTQLQDSRILASCDYEKDTKWGEQASFLYQCLLESTFTGYYLHCQGWNSVYLYPSRPAFLGCPATNMNDALVQGMKWSSELFRVGLSTFCPLTYAFSRMSILQTMCYMYFIFSPLFGVAISLYATVTQLCLFNGIPLYPKVSDPWFVVFVAAYVGCIGQHLFEGFSKNNQ</sequence>
<evidence type="ECO:0000313" key="11">
    <source>
        <dbReference type="EMBL" id="OUZ99634.1"/>
    </source>
</evidence>
<evidence type="ECO:0000256" key="3">
    <source>
        <dbReference type="ARBA" id="ARBA00022679"/>
    </source>
</evidence>
<evidence type="ECO:0000256" key="4">
    <source>
        <dbReference type="ARBA" id="ARBA00022692"/>
    </source>
</evidence>
<dbReference type="GO" id="GO:0071555">
    <property type="term" value="P:cell wall organization"/>
    <property type="evidence" value="ECO:0007669"/>
    <property type="project" value="UniProtKB-KW"/>
</dbReference>
<dbReference type="GO" id="GO:0012505">
    <property type="term" value="C:endomembrane system"/>
    <property type="evidence" value="ECO:0007669"/>
    <property type="project" value="UniProtKB-SubCell"/>
</dbReference>
<dbReference type="EMBL" id="MVGT01004392">
    <property type="protein sequence ID" value="OUZ99634.1"/>
    <property type="molecule type" value="Genomic_DNA"/>
</dbReference>
<dbReference type="PANTHER" id="PTHR13301">
    <property type="entry name" value="X-BOX TRANSCRIPTION FACTOR-RELATED"/>
    <property type="match status" value="1"/>
</dbReference>
<dbReference type="Pfam" id="PF03552">
    <property type="entry name" value="Cellulose_synt"/>
    <property type="match status" value="3"/>
</dbReference>
<comment type="caution">
    <text evidence="11">The sequence shown here is derived from an EMBL/GenBank/DDBJ whole genome shotgun (WGS) entry which is preliminary data.</text>
</comment>
<keyword evidence="6 10" id="KW-0472">Membrane</keyword>
<feature type="binding site" evidence="8">
    <location>
        <position position="65"/>
    </location>
    <ligand>
        <name>UDP-alpha-D-glucose</name>
        <dbReference type="ChEBI" id="CHEBI:58885"/>
    </ligand>
</feature>
<evidence type="ECO:0000256" key="5">
    <source>
        <dbReference type="ARBA" id="ARBA00022989"/>
    </source>
</evidence>
<dbReference type="OrthoDB" id="72851at2759"/>
<feature type="binding site" evidence="9">
    <location>
        <position position="177"/>
    </location>
    <ligand>
        <name>Mn(2+)</name>
        <dbReference type="ChEBI" id="CHEBI:29035"/>
    </ligand>
</feature>
<evidence type="ECO:0000256" key="6">
    <source>
        <dbReference type="ARBA" id="ARBA00023136"/>
    </source>
</evidence>
<comment type="subcellular location">
    <subcellularLocation>
        <location evidence="1">Endomembrane system</location>
        <topology evidence="1">Multi-pass membrane protein</topology>
    </subcellularLocation>
</comment>
<dbReference type="GO" id="GO:0016020">
    <property type="term" value="C:membrane"/>
    <property type="evidence" value="ECO:0007669"/>
    <property type="project" value="InterPro"/>
</dbReference>
<dbReference type="GO" id="GO:0016760">
    <property type="term" value="F:cellulose synthase (UDP-forming) activity"/>
    <property type="evidence" value="ECO:0007669"/>
    <property type="project" value="InterPro"/>
</dbReference>
<evidence type="ECO:0000256" key="10">
    <source>
        <dbReference type="SAM" id="Phobius"/>
    </source>
</evidence>
<keyword evidence="5 10" id="KW-1133">Transmembrane helix</keyword>
<evidence type="ECO:0000256" key="1">
    <source>
        <dbReference type="ARBA" id="ARBA00004127"/>
    </source>
</evidence>
<feature type="binding site" evidence="8">
    <location>
        <position position="36"/>
    </location>
    <ligand>
        <name>UDP-alpha-D-glucose</name>
        <dbReference type="ChEBI" id="CHEBI:58885"/>
    </ligand>
</feature>
<dbReference type="InterPro" id="IPR005150">
    <property type="entry name" value="Cellulose_synth"/>
</dbReference>
<feature type="transmembrane region" description="Helical" evidence="10">
    <location>
        <begin position="437"/>
        <end position="455"/>
    </location>
</feature>
<dbReference type="InParanoid" id="A0A200PN45"/>
<dbReference type="AlphaFoldDB" id="A0A200PN45"/>
<dbReference type="Proteomes" id="UP000195402">
    <property type="component" value="Unassembled WGS sequence"/>
</dbReference>
<organism evidence="11 12">
    <name type="scientific">Macleaya cordata</name>
    <name type="common">Five-seeded plume-poppy</name>
    <name type="synonym">Bocconia cordata</name>
    <dbReference type="NCBI Taxonomy" id="56857"/>
    <lineage>
        <taxon>Eukaryota</taxon>
        <taxon>Viridiplantae</taxon>
        <taxon>Streptophyta</taxon>
        <taxon>Embryophyta</taxon>
        <taxon>Tracheophyta</taxon>
        <taxon>Spermatophyta</taxon>
        <taxon>Magnoliopsida</taxon>
        <taxon>Ranunculales</taxon>
        <taxon>Papaveraceae</taxon>
        <taxon>Papaveroideae</taxon>
        <taxon>Macleaya</taxon>
    </lineage>
</organism>
<dbReference type="InterPro" id="IPR029044">
    <property type="entry name" value="Nucleotide-diphossugar_trans"/>
</dbReference>
<dbReference type="OMA" id="HRYKGGA"/>
<proteinExistence type="predicted"/>
<evidence type="ECO:0000256" key="9">
    <source>
        <dbReference type="PIRSR" id="PIRSR605150-3"/>
    </source>
</evidence>
<accession>A0A200PN45</accession>
<name>A0A200PN45_MACCD</name>
<dbReference type="GO" id="GO:0030244">
    <property type="term" value="P:cellulose biosynthetic process"/>
    <property type="evidence" value="ECO:0007669"/>
    <property type="project" value="InterPro"/>
</dbReference>
<keyword evidence="4 10" id="KW-0812">Transmembrane</keyword>
<feature type="binding site" evidence="8">
    <location>
        <position position="35"/>
    </location>
    <ligand>
        <name>UDP-alpha-D-glucose</name>
        <dbReference type="ChEBI" id="CHEBI:58885"/>
    </ligand>
</feature>
<reference evidence="11 12" key="1">
    <citation type="journal article" date="2017" name="Mol. Plant">
        <title>The Genome of Medicinal Plant Macleaya cordata Provides New Insights into Benzylisoquinoline Alkaloids Metabolism.</title>
        <authorList>
            <person name="Liu X."/>
            <person name="Liu Y."/>
            <person name="Huang P."/>
            <person name="Ma Y."/>
            <person name="Qing Z."/>
            <person name="Tang Q."/>
            <person name="Cao H."/>
            <person name="Cheng P."/>
            <person name="Zheng Y."/>
            <person name="Yuan Z."/>
            <person name="Zhou Y."/>
            <person name="Liu J."/>
            <person name="Tang Z."/>
            <person name="Zhuo Y."/>
            <person name="Zhang Y."/>
            <person name="Yu L."/>
            <person name="Huang J."/>
            <person name="Yang P."/>
            <person name="Peng Q."/>
            <person name="Zhang J."/>
            <person name="Jiang W."/>
            <person name="Zhang Z."/>
            <person name="Lin K."/>
            <person name="Ro D.K."/>
            <person name="Chen X."/>
            <person name="Xiong X."/>
            <person name="Shang Y."/>
            <person name="Huang S."/>
            <person name="Zeng J."/>
        </authorList>
    </citation>
    <scope>NUCLEOTIDE SEQUENCE [LARGE SCALE GENOMIC DNA]</scope>
    <source>
        <strain evidence="12">cv. BLH2017</strain>
        <tissue evidence="11">Root</tissue>
    </source>
</reference>